<evidence type="ECO:0000256" key="1">
    <source>
        <dbReference type="SAM" id="MobiDB-lite"/>
    </source>
</evidence>
<feature type="compositionally biased region" description="Polar residues" evidence="1">
    <location>
        <begin position="41"/>
        <end position="52"/>
    </location>
</feature>
<proteinExistence type="predicted"/>
<dbReference type="Pfam" id="PF13511">
    <property type="entry name" value="DUF4124"/>
    <property type="match status" value="1"/>
</dbReference>
<accession>A0A1T2GZC8</accession>
<sequence>MRHFRLLLGIVIMLLITVADLNAAIYKWIDENGNIVYSGTRPPSGNKSLNSPSLPPTPRPIATTTLPFSTSAKKQSAAAKQDKTVKKEKSALEVACERLRNNLTVMNSSDKIYEKDSQGVRKFLTATERKERIRSTERRIREECPLISQTDSYAGSR</sequence>
<dbReference type="OrthoDB" id="7068596at2"/>
<name>A0A1T2GZC8_SOVGS</name>
<reference evidence="3 4" key="1">
    <citation type="submission" date="2016-11" db="EMBL/GenBank/DDBJ databases">
        <title>Mixed transmission modes and dynamic genome evolution in an obligate animal-bacterial symbiosis.</title>
        <authorList>
            <person name="Russell S.L."/>
            <person name="Corbett-Detig R.B."/>
            <person name="Cavanaugh C.M."/>
        </authorList>
    </citation>
    <scope>NUCLEOTIDE SEQUENCE [LARGE SCALE GENOMIC DNA]</scope>
    <source>
        <strain evidence="3">MA-KB16</strain>
    </source>
</reference>
<evidence type="ECO:0000313" key="3">
    <source>
        <dbReference type="EMBL" id="OOY34129.1"/>
    </source>
</evidence>
<evidence type="ECO:0000259" key="2">
    <source>
        <dbReference type="Pfam" id="PF13511"/>
    </source>
</evidence>
<dbReference type="InterPro" id="IPR025392">
    <property type="entry name" value="DUF4124"/>
</dbReference>
<feature type="domain" description="DUF4124" evidence="2">
    <location>
        <begin position="13"/>
        <end position="48"/>
    </location>
</feature>
<dbReference type="EMBL" id="MPNX01000021">
    <property type="protein sequence ID" value="OOY34129.1"/>
    <property type="molecule type" value="Genomic_DNA"/>
</dbReference>
<comment type="caution">
    <text evidence="3">The sequence shown here is derived from an EMBL/GenBank/DDBJ whole genome shotgun (WGS) entry which is preliminary data.</text>
</comment>
<gene>
    <name evidence="3" type="ORF">BOV88_11535</name>
</gene>
<dbReference type="RefSeq" id="WP_078455058.1">
    <property type="nucleotide sequence ID" value="NZ_JRAA01000002.1"/>
</dbReference>
<protein>
    <recommendedName>
        <fullName evidence="2">DUF4124 domain-containing protein</fullName>
    </recommendedName>
</protein>
<dbReference type="Proteomes" id="UP000190962">
    <property type="component" value="Unassembled WGS sequence"/>
</dbReference>
<feature type="region of interest" description="Disordered" evidence="1">
    <location>
        <begin position="41"/>
        <end position="84"/>
    </location>
</feature>
<dbReference type="AlphaFoldDB" id="A0A1T2GZC8"/>
<organism evidence="3 4">
    <name type="scientific">Solemya velum gill symbiont</name>
    <dbReference type="NCBI Taxonomy" id="2340"/>
    <lineage>
        <taxon>Bacteria</taxon>
        <taxon>Pseudomonadati</taxon>
        <taxon>Pseudomonadota</taxon>
        <taxon>Gammaproteobacteria</taxon>
        <taxon>sulfur-oxidizing symbionts</taxon>
    </lineage>
</organism>
<evidence type="ECO:0000313" key="4">
    <source>
        <dbReference type="Proteomes" id="UP000190962"/>
    </source>
</evidence>